<proteinExistence type="predicted"/>
<dbReference type="Proteomes" id="UP000426265">
    <property type="component" value="Unassembled WGS sequence"/>
</dbReference>
<dbReference type="KEGG" id="ath:AT2G32130"/>
<evidence type="ECO:0000256" key="1">
    <source>
        <dbReference type="SAM" id="Coils"/>
    </source>
</evidence>
<evidence type="ECO:0000313" key="8">
    <source>
        <dbReference type="Proteomes" id="UP000434276"/>
    </source>
</evidence>
<evidence type="ECO:0000313" key="6">
    <source>
        <dbReference type="EMBL" id="VYS54181.1"/>
    </source>
</evidence>
<dbReference type="SMR" id="A0A654F8Q5"/>
<organism evidence="6 7">
    <name type="scientific">Arabidopsis thaliana</name>
    <name type="common">Mouse-ear cress</name>
    <dbReference type="NCBI Taxonomy" id="3702"/>
    <lineage>
        <taxon>Eukaryota</taxon>
        <taxon>Viridiplantae</taxon>
        <taxon>Streptophyta</taxon>
        <taxon>Embryophyta</taxon>
        <taxon>Tracheophyta</taxon>
        <taxon>Spermatophyta</taxon>
        <taxon>Magnoliopsida</taxon>
        <taxon>eudicotyledons</taxon>
        <taxon>Gunneridae</taxon>
        <taxon>Pentapetalae</taxon>
        <taxon>rosids</taxon>
        <taxon>malvids</taxon>
        <taxon>Brassicales</taxon>
        <taxon>Brassicaceae</taxon>
        <taxon>Camelineae</taxon>
        <taxon>Arabidopsis</taxon>
    </lineage>
</organism>
<dbReference type="GO" id="GO:0009959">
    <property type="term" value="P:negative gravitropism"/>
    <property type="evidence" value="ECO:0007669"/>
    <property type="project" value="InterPro"/>
</dbReference>
<evidence type="ECO:0000313" key="7">
    <source>
        <dbReference type="Proteomes" id="UP000426265"/>
    </source>
</evidence>
<dbReference type="EMBL" id="CACSHJ010000088">
    <property type="protein sequence ID" value="CAA0374047.1"/>
    <property type="molecule type" value="Genomic_DNA"/>
</dbReference>
<dbReference type="OrthoDB" id="1107584at2759"/>
<dbReference type="EMBL" id="CACRSJ010000105">
    <property type="protein sequence ID" value="VYS54181.1"/>
    <property type="molecule type" value="Genomic_DNA"/>
</dbReference>
<feature type="domain" description="DUF641" evidence="3">
    <location>
        <begin position="33"/>
        <end position="153"/>
    </location>
</feature>
<gene>
    <name evidence="4" type="ordered locus">At2g32130</name>
    <name evidence="6" type="ORF">AN1_LOCUS9638</name>
    <name evidence="5" type="ORF">C24_LOCUS9485</name>
</gene>
<keyword evidence="1" id="KW-0175">Coiled coil</keyword>
<dbReference type="OMA" id="RTYEIAM"/>
<protein>
    <recommendedName>
        <fullName evidence="3">DUF641 domain-containing protein</fullName>
    </recommendedName>
</protein>
<name>A0A654F8Q5_ARATH</name>
<reference evidence="6 7" key="1">
    <citation type="submission" date="2019-11" db="EMBL/GenBank/DDBJ databases">
        <authorList>
            <person name="Jiao W.-B."/>
            <person name="Schneeberger K."/>
        </authorList>
    </citation>
    <scope>NUCLEOTIDE SEQUENCE [LARGE SCALE GENOMIC DNA]</scope>
    <source>
        <strain evidence="7">cv. An-1</strain>
        <strain evidence="8">cv. C24</strain>
    </source>
</reference>
<dbReference type="PANTHER" id="PTHR31161">
    <property type="entry name" value="PROTEIN GRAVITROPIC IN THE LIGHT 1"/>
    <property type="match status" value="1"/>
</dbReference>
<evidence type="ECO:0000256" key="2">
    <source>
        <dbReference type="SAM" id="MobiDB-lite"/>
    </source>
</evidence>
<accession>A0A654F8Q5</accession>
<dbReference type="InterPro" id="IPR040225">
    <property type="entry name" value="GIL1-like"/>
</dbReference>
<dbReference type="GO" id="GO:0009639">
    <property type="term" value="P:response to red or far red light"/>
    <property type="evidence" value="ECO:0007669"/>
    <property type="project" value="InterPro"/>
</dbReference>
<dbReference type="AlphaFoldDB" id="A0A654F8Q5"/>
<evidence type="ECO:0000259" key="3">
    <source>
        <dbReference type="Pfam" id="PF04859"/>
    </source>
</evidence>
<feature type="coiled-coil region" evidence="1">
    <location>
        <begin position="119"/>
        <end position="153"/>
    </location>
</feature>
<dbReference type="ExpressionAtlas" id="A0A654F8Q5">
    <property type="expression patterns" value="baseline and differential"/>
</dbReference>
<dbReference type="GeneID" id="817772"/>
<evidence type="ECO:0000313" key="5">
    <source>
        <dbReference type="EMBL" id="CAA0374047.1"/>
    </source>
</evidence>
<dbReference type="Araport" id="AT2G32130"/>
<dbReference type="Pfam" id="PF04859">
    <property type="entry name" value="DUF641"/>
    <property type="match status" value="1"/>
</dbReference>
<evidence type="ECO:0000313" key="4">
    <source>
        <dbReference type="Araport" id="AT2G32130"/>
    </source>
</evidence>
<feature type="region of interest" description="Disordered" evidence="2">
    <location>
        <begin position="1"/>
        <end position="21"/>
    </location>
</feature>
<dbReference type="Proteomes" id="UP000434276">
    <property type="component" value="Unassembled WGS sequence"/>
</dbReference>
<sequence length="157" mass="17697">MRKVSSNNGVGVGTFKSQNPNFDDEDDDGDCLFKAVVAKIFASTTSIKAAYAELQRAQSPYDSDAIQAADTVVVNELKTLSELKRSFMRKELNLSPKVAIMLAEIHEQQSLMRTYEIAMKRLEFEVTEKKVKIDELKMNLEENLVMNKSLEKKLTAT</sequence>
<dbReference type="InterPro" id="IPR006943">
    <property type="entry name" value="DUF641_pln"/>
</dbReference>